<feature type="transmembrane region" description="Helical" evidence="12">
    <location>
        <begin position="468"/>
        <end position="489"/>
    </location>
</feature>
<evidence type="ECO:0000256" key="10">
    <source>
        <dbReference type="ARBA" id="ARBA00023128"/>
    </source>
</evidence>
<protein>
    <recommendedName>
        <fullName evidence="12">Magnesium transporter</fullName>
    </recommendedName>
</protein>
<dbReference type="PANTHER" id="PTHR13890:SF0">
    <property type="entry name" value="MAGNESIUM TRANSPORTER MRS2 HOMOLOG, MITOCHONDRIAL"/>
    <property type="match status" value="1"/>
</dbReference>
<dbReference type="FunCoup" id="A0A286ULE7">
    <property type="interactions" value="218"/>
</dbReference>
<comment type="subcellular location">
    <subcellularLocation>
        <location evidence="1 12">Mitochondrion inner membrane</location>
        <topology evidence="1 12">Multi-pass membrane protein</topology>
    </subcellularLocation>
</comment>
<organism evidence="13 14">
    <name type="scientific">Pyrrhoderma noxium</name>
    <dbReference type="NCBI Taxonomy" id="2282107"/>
    <lineage>
        <taxon>Eukaryota</taxon>
        <taxon>Fungi</taxon>
        <taxon>Dikarya</taxon>
        <taxon>Basidiomycota</taxon>
        <taxon>Agaricomycotina</taxon>
        <taxon>Agaricomycetes</taxon>
        <taxon>Hymenochaetales</taxon>
        <taxon>Hymenochaetaceae</taxon>
        <taxon>Pyrrhoderma</taxon>
    </lineage>
</organism>
<dbReference type="OrthoDB" id="10251508at2759"/>
<dbReference type="CDD" id="cd12823">
    <property type="entry name" value="Mrs2_Mfm1p-like"/>
    <property type="match status" value="1"/>
</dbReference>
<dbReference type="EMBL" id="NBII01000003">
    <property type="protein sequence ID" value="PAV20413.1"/>
    <property type="molecule type" value="Genomic_DNA"/>
</dbReference>
<keyword evidence="5 12" id="KW-0999">Mitochondrion inner membrane</keyword>
<keyword evidence="4 12" id="KW-0812">Transmembrane</keyword>
<dbReference type="Gene3D" id="1.20.58.340">
    <property type="entry name" value="Magnesium transport protein CorA, transmembrane region"/>
    <property type="match status" value="1"/>
</dbReference>
<feature type="transmembrane region" description="Helical" evidence="12">
    <location>
        <begin position="431"/>
        <end position="456"/>
    </location>
</feature>
<reference evidence="13 14" key="1">
    <citation type="journal article" date="2017" name="Mol. Ecol.">
        <title>Comparative and population genomic landscape of Phellinus noxius: A hypervariable fungus causing root rot in trees.</title>
        <authorList>
            <person name="Chung C.L."/>
            <person name="Lee T.J."/>
            <person name="Akiba M."/>
            <person name="Lee H.H."/>
            <person name="Kuo T.H."/>
            <person name="Liu D."/>
            <person name="Ke H.M."/>
            <person name="Yokoi T."/>
            <person name="Roa M.B."/>
            <person name="Lu M.J."/>
            <person name="Chang Y.Y."/>
            <person name="Ann P.J."/>
            <person name="Tsai J.N."/>
            <person name="Chen C.Y."/>
            <person name="Tzean S.S."/>
            <person name="Ota Y."/>
            <person name="Hattori T."/>
            <person name="Sahashi N."/>
            <person name="Liou R.F."/>
            <person name="Kikuchi T."/>
            <person name="Tsai I.J."/>
        </authorList>
    </citation>
    <scope>NUCLEOTIDE SEQUENCE [LARGE SCALE GENOMIC DNA]</scope>
    <source>
        <strain evidence="13 14">FFPRI411160</strain>
    </source>
</reference>
<evidence type="ECO:0000313" key="13">
    <source>
        <dbReference type="EMBL" id="PAV20413.1"/>
    </source>
</evidence>
<dbReference type="InterPro" id="IPR039204">
    <property type="entry name" value="MRS2-like"/>
</dbReference>
<evidence type="ECO:0000313" key="14">
    <source>
        <dbReference type="Proteomes" id="UP000217199"/>
    </source>
</evidence>
<keyword evidence="7" id="KW-0809">Transit peptide</keyword>
<evidence type="ECO:0000256" key="11">
    <source>
        <dbReference type="ARBA" id="ARBA00023136"/>
    </source>
</evidence>
<gene>
    <name evidence="13" type="ORF">PNOK_0304000</name>
</gene>
<proteinExistence type="inferred from homology"/>
<dbReference type="InParanoid" id="A0A286ULE7"/>
<dbReference type="GO" id="GO:0045016">
    <property type="term" value="P:mitochondrial magnesium ion transmembrane transport"/>
    <property type="evidence" value="ECO:0007669"/>
    <property type="project" value="TreeGrafter"/>
</dbReference>
<evidence type="ECO:0000256" key="8">
    <source>
        <dbReference type="ARBA" id="ARBA00022989"/>
    </source>
</evidence>
<evidence type="ECO:0000256" key="2">
    <source>
        <dbReference type="ARBA" id="ARBA00009765"/>
    </source>
</evidence>
<evidence type="ECO:0000256" key="7">
    <source>
        <dbReference type="ARBA" id="ARBA00022946"/>
    </source>
</evidence>
<comment type="similarity">
    <text evidence="2 12">Belongs to the CorA metal ion transporter (MIT) (TC 1.A.35) family.</text>
</comment>
<comment type="caution">
    <text evidence="13">The sequence shown here is derived from an EMBL/GenBank/DDBJ whole genome shotgun (WGS) entry which is preliminary data.</text>
</comment>
<keyword evidence="10" id="KW-0496">Mitochondrion</keyword>
<dbReference type="STRING" id="2282107.A0A286ULE7"/>
<dbReference type="Gene3D" id="2.40.128.330">
    <property type="match status" value="1"/>
</dbReference>
<dbReference type="Pfam" id="PF22099">
    <property type="entry name" value="MRS2-like"/>
    <property type="match status" value="1"/>
</dbReference>
<name>A0A286ULE7_9AGAM</name>
<evidence type="ECO:0000256" key="3">
    <source>
        <dbReference type="ARBA" id="ARBA00022448"/>
    </source>
</evidence>
<dbReference type="AlphaFoldDB" id="A0A286ULE7"/>
<keyword evidence="11 12" id="KW-0472">Membrane</keyword>
<dbReference type="Proteomes" id="UP000217199">
    <property type="component" value="Unassembled WGS sequence"/>
</dbReference>
<sequence>MPSGVNRHRLLERSNIINNSYFSESIIYLKIEVSHDPPSLPSSPFDRSKVFKRERLRTVRSRMQRLCLIEQGSHVMRRAHFVSQLVVHIHPFHSCKYTSWRNSNANIRKVHTLISSSSSRSSIRSDGSVNSNANIRSISWLGKLFRNAQVGESHTSPSDGQDEAARSAILEKVMKGRQPTDLMLRCTILNSEGDVKTISGQFKRSDLCSEHNLHPRDLRKIDSRIPNLVPTILSRKEAILVNILHIRALVKADTVLLFDSYGSVDSRLHSIFLYHLEHNLKTRGIGLPYEFRALESILLSVLSALEAELVFTRNLVGGLLAELEDDIDRDKFKRLLHYSRRLSAFHNRAKLVQEALEEVLEQDEDLSAMYLTDRRIGHPRSPNDHEELEVLLESFSKQVEEIVNESETISSNVQSTQEIVELILDSNRNALLALDLQVSIATLGIGSGALIAGVFGMNLQSHLENNEWAFLGISALASSVSLLITWLGLRRLAKIRRIVQLGLKNFESEETNELSGKAADFARCTYREDSGSTS</sequence>
<keyword evidence="8 12" id="KW-1133">Transmembrane helix</keyword>
<keyword evidence="9 12" id="KW-0406">Ion transport</keyword>
<evidence type="ECO:0000256" key="6">
    <source>
        <dbReference type="ARBA" id="ARBA00022842"/>
    </source>
</evidence>
<dbReference type="PANTHER" id="PTHR13890">
    <property type="entry name" value="RNA SPLICING PROTEIN MRS2, MITOCHONDRIAL"/>
    <property type="match status" value="1"/>
</dbReference>
<evidence type="ECO:0000256" key="9">
    <source>
        <dbReference type="ARBA" id="ARBA00023065"/>
    </source>
</evidence>
<dbReference type="GO" id="GO:0005743">
    <property type="term" value="C:mitochondrial inner membrane"/>
    <property type="evidence" value="ECO:0007669"/>
    <property type="project" value="UniProtKB-SubCell"/>
</dbReference>
<evidence type="ECO:0000256" key="12">
    <source>
        <dbReference type="RuleBase" id="RU366042"/>
    </source>
</evidence>
<dbReference type="GO" id="GO:0015095">
    <property type="term" value="F:magnesium ion transmembrane transporter activity"/>
    <property type="evidence" value="ECO:0007669"/>
    <property type="project" value="TreeGrafter"/>
</dbReference>
<keyword evidence="14" id="KW-1185">Reference proteome</keyword>
<keyword evidence="3 12" id="KW-0813">Transport</keyword>
<dbReference type="FunFam" id="2.40.128.330:FF:000002">
    <property type="entry name" value="Inner membrane magnesium transporter mrs2"/>
    <property type="match status" value="1"/>
</dbReference>
<evidence type="ECO:0000256" key="4">
    <source>
        <dbReference type="ARBA" id="ARBA00022692"/>
    </source>
</evidence>
<evidence type="ECO:0000256" key="5">
    <source>
        <dbReference type="ARBA" id="ARBA00022792"/>
    </source>
</evidence>
<evidence type="ECO:0000256" key="1">
    <source>
        <dbReference type="ARBA" id="ARBA00004448"/>
    </source>
</evidence>
<accession>A0A286ULE7</accession>
<keyword evidence="6 12" id="KW-0460">Magnesium</keyword>